<dbReference type="InterPro" id="IPR050324">
    <property type="entry name" value="CDP-alcohol_PTase-I"/>
</dbReference>
<dbReference type="Pfam" id="PF01066">
    <property type="entry name" value="CDP-OH_P_transf"/>
    <property type="match status" value="1"/>
</dbReference>
<organism evidence="16 17">
    <name type="scientific">Paenibacillus gansuensis</name>
    <dbReference type="NCBI Taxonomy" id="306542"/>
    <lineage>
        <taxon>Bacteria</taxon>
        <taxon>Bacillati</taxon>
        <taxon>Bacillota</taxon>
        <taxon>Bacilli</taxon>
        <taxon>Bacillales</taxon>
        <taxon>Paenibacillaceae</taxon>
        <taxon>Paenibacillus</taxon>
    </lineage>
</organism>
<dbReference type="InterPro" id="IPR048254">
    <property type="entry name" value="CDP_ALCOHOL_P_TRANSF_CS"/>
</dbReference>
<dbReference type="RefSeq" id="WP_377607480.1">
    <property type="nucleotide sequence ID" value="NZ_JBHUME010000019.1"/>
</dbReference>
<evidence type="ECO:0000256" key="9">
    <source>
        <dbReference type="ARBA" id="ARBA00023098"/>
    </source>
</evidence>
<keyword evidence="12" id="KW-1208">Phospholipid metabolism</keyword>
<comment type="subcellular location">
    <subcellularLocation>
        <location evidence="2">Membrane</location>
        <topology evidence="2">Multi-pass membrane protein</topology>
    </subcellularLocation>
</comment>
<keyword evidence="9" id="KW-0443">Lipid metabolism</keyword>
<name>A0ABW5PJD5_9BACL</name>
<feature type="transmembrane region" description="Helical" evidence="15">
    <location>
        <begin position="143"/>
        <end position="160"/>
    </location>
</feature>
<evidence type="ECO:0000256" key="5">
    <source>
        <dbReference type="ARBA" id="ARBA00022516"/>
    </source>
</evidence>
<comment type="caution">
    <text evidence="16">The sequence shown here is derived from an EMBL/GenBank/DDBJ whole genome shotgun (WGS) entry which is preliminary data.</text>
</comment>
<dbReference type="InterPro" id="IPR000462">
    <property type="entry name" value="CDP-OH_P_trans"/>
</dbReference>
<keyword evidence="17" id="KW-1185">Reference proteome</keyword>
<feature type="transmembrane region" description="Helical" evidence="15">
    <location>
        <begin position="26"/>
        <end position="43"/>
    </location>
</feature>
<comment type="function">
    <text evidence="1">This protein catalyzes the committed step to the synthesis of the acidic phospholipids.</text>
</comment>
<evidence type="ECO:0000256" key="8">
    <source>
        <dbReference type="ARBA" id="ARBA00022989"/>
    </source>
</evidence>
<keyword evidence="11" id="KW-0594">Phospholipid biosynthesis</keyword>
<dbReference type="Gene3D" id="1.20.120.1760">
    <property type="match status" value="1"/>
</dbReference>
<reference evidence="17" key="1">
    <citation type="journal article" date="2019" name="Int. J. Syst. Evol. Microbiol.">
        <title>The Global Catalogue of Microorganisms (GCM) 10K type strain sequencing project: providing services to taxonomists for standard genome sequencing and annotation.</title>
        <authorList>
            <consortium name="The Broad Institute Genomics Platform"/>
            <consortium name="The Broad Institute Genome Sequencing Center for Infectious Disease"/>
            <person name="Wu L."/>
            <person name="Ma J."/>
        </authorList>
    </citation>
    <scope>NUCLEOTIDE SEQUENCE [LARGE SCALE GENOMIC DNA]</scope>
    <source>
        <strain evidence="17">KCTC 3950</strain>
    </source>
</reference>
<feature type="transmembrane region" description="Helical" evidence="15">
    <location>
        <begin position="64"/>
        <end position="82"/>
    </location>
</feature>
<dbReference type="EMBL" id="JBHUME010000019">
    <property type="protein sequence ID" value="MFD2615527.1"/>
    <property type="molecule type" value="Genomic_DNA"/>
</dbReference>
<evidence type="ECO:0000313" key="16">
    <source>
        <dbReference type="EMBL" id="MFD2615527.1"/>
    </source>
</evidence>
<evidence type="ECO:0000256" key="4">
    <source>
        <dbReference type="ARBA" id="ARBA00010441"/>
    </source>
</evidence>
<comment type="pathway">
    <text evidence="3">Lipid metabolism.</text>
</comment>
<dbReference type="PANTHER" id="PTHR14269:SF11">
    <property type="entry name" value="CDP-DIACYLGLYCEROL--GLYCEROL-3-PHOSPHATE 3-PHOSPHATIDYLTRANSFERASE"/>
    <property type="match status" value="1"/>
</dbReference>
<gene>
    <name evidence="16" type="ORF">ACFSUF_24270</name>
</gene>
<feature type="transmembrane region" description="Helical" evidence="15">
    <location>
        <begin position="119"/>
        <end position="137"/>
    </location>
</feature>
<evidence type="ECO:0000256" key="12">
    <source>
        <dbReference type="ARBA" id="ARBA00023264"/>
    </source>
</evidence>
<keyword evidence="6 14" id="KW-0808">Transferase</keyword>
<proteinExistence type="inferred from homology"/>
<evidence type="ECO:0000256" key="15">
    <source>
        <dbReference type="SAM" id="Phobius"/>
    </source>
</evidence>
<evidence type="ECO:0000313" key="17">
    <source>
        <dbReference type="Proteomes" id="UP001597541"/>
    </source>
</evidence>
<dbReference type="InterPro" id="IPR004570">
    <property type="entry name" value="Phosphatidylglycerol_P_synth"/>
</dbReference>
<keyword evidence="10 15" id="KW-0472">Membrane</keyword>
<evidence type="ECO:0000256" key="10">
    <source>
        <dbReference type="ARBA" id="ARBA00023136"/>
    </source>
</evidence>
<evidence type="ECO:0000256" key="6">
    <source>
        <dbReference type="ARBA" id="ARBA00022679"/>
    </source>
</evidence>
<evidence type="ECO:0000256" key="3">
    <source>
        <dbReference type="ARBA" id="ARBA00005189"/>
    </source>
</evidence>
<evidence type="ECO:0000256" key="13">
    <source>
        <dbReference type="ARBA" id="ARBA00033018"/>
    </source>
</evidence>
<accession>A0ABW5PJD5</accession>
<dbReference type="InterPro" id="IPR043130">
    <property type="entry name" value="CDP-OH_PTrfase_TM_dom"/>
</dbReference>
<dbReference type="PIRSF" id="PIRSF000847">
    <property type="entry name" value="Phos_ph_gly_syn"/>
    <property type="match status" value="1"/>
</dbReference>
<evidence type="ECO:0000256" key="1">
    <source>
        <dbReference type="ARBA" id="ARBA00003973"/>
    </source>
</evidence>
<comment type="similarity">
    <text evidence="4 14">Belongs to the CDP-alcohol phosphatidyltransferase class-I family.</text>
</comment>
<protein>
    <recommendedName>
        <fullName evidence="13">Phosphatidylglycerophosphate synthase</fullName>
    </recommendedName>
</protein>
<dbReference type="PANTHER" id="PTHR14269">
    <property type="entry name" value="CDP-DIACYLGLYCEROL--GLYCEROL-3-PHOSPHATE 3-PHOSPHATIDYLTRANSFERASE-RELATED"/>
    <property type="match status" value="1"/>
</dbReference>
<evidence type="ECO:0000256" key="14">
    <source>
        <dbReference type="RuleBase" id="RU003750"/>
    </source>
</evidence>
<evidence type="ECO:0000256" key="7">
    <source>
        <dbReference type="ARBA" id="ARBA00022692"/>
    </source>
</evidence>
<evidence type="ECO:0000256" key="2">
    <source>
        <dbReference type="ARBA" id="ARBA00004141"/>
    </source>
</evidence>
<keyword evidence="7 15" id="KW-0812">Transmembrane</keyword>
<dbReference type="PROSITE" id="PS00379">
    <property type="entry name" value="CDP_ALCOHOL_P_TRANSF"/>
    <property type="match status" value="1"/>
</dbReference>
<keyword evidence="8 15" id="KW-1133">Transmembrane helix</keyword>
<sequence length="182" mass="19987">MNLPNLLTLCRFGMIPVYVTCFSYENYVYAFIAVILAIVTDILDGHLARSRGLVTKLGSVLDPLADKSMMLVVFLSLLYIDIISLEAAMAILVRDLGMIAGSALFYFRGKQTVPANVMGKLTTVLFYCAIAMLAAGIPYSLHFLWVVIGFSFLSSANYIIKVLSLNSPSIQAEKEHLHKGTP</sequence>
<dbReference type="Proteomes" id="UP001597541">
    <property type="component" value="Unassembled WGS sequence"/>
</dbReference>
<keyword evidence="5" id="KW-0444">Lipid biosynthesis</keyword>
<evidence type="ECO:0000256" key="11">
    <source>
        <dbReference type="ARBA" id="ARBA00023209"/>
    </source>
</evidence>